<accession>A0AAE1TQV2</accession>
<dbReference type="AlphaFoldDB" id="A0AAE1TQV2"/>
<proteinExistence type="predicted"/>
<reference evidence="1" key="1">
    <citation type="submission" date="2023-11" db="EMBL/GenBank/DDBJ databases">
        <title>Genome assemblies of two species of porcelain crab, Petrolisthes cinctipes and Petrolisthes manimaculis (Anomura: Porcellanidae).</title>
        <authorList>
            <person name="Angst P."/>
        </authorList>
    </citation>
    <scope>NUCLEOTIDE SEQUENCE</scope>
    <source>
        <strain evidence="1">PB745_02</strain>
        <tissue evidence="1">Gill</tissue>
    </source>
</reference>
<dbReference type="Proteomes" id="UP001292094">
    <property type="component" value="Unassembled WGS sequence"/>
</dbReference>
<protein>
    <submittedName>
        <fullName evidence="1">Uncharacterized protein</fullName>
    </submittedName>
</protein>
<evidence type="ECO:0000313" key="2">
    <source>
        <dbReference type="Proteomes" id="UP001292094"/>
    </source>
</evidence>
<dbReference type="EMBL" id="JAWZYT010004314">
    <property type="protein sequence ID" value="KAK4294332.1"/>
    <property type="molecule type" value="Genomic_DNA"/>
</dbReference>
<keyword evidence="2" id="KW-1185">Reference proteome</keyword>
<name>A0AAE1TQV2_9EUCA</name>
<comment type="caution">
    <text evidence="1">The sequence shown here is derived from an EMBL/GenBank/DDBJ whole genome shotgun (WGS) entry which is preliminary data.</text>
</comment>
<gene>
    <name evidence="1" type="ORF">Pmani_033032</name>
</gene>
<organism evidence="1 2">
    <name type="scientific">Petrolisthes manimaculis</name>
    <dbReference type="NCBI Taxonomy" id="1843537"/>
    <lineage>
        <taxon>Eukaryota</taxon>
        <taxon>Metazoa</taxon>
        <taxon>Ecdysozoa</taxon>
        <taxon>Arthropoda</taxon>
        <taxon>Crustacea</taxon>
        <taxon>Multicrustacea</taxon>
        <taxon>Malacostraca</taxon>
        <taxon>Eumalacostraca</taxon>
        <taxon>Eucarida</taxon>
        <taxon>Decapoda</taxon>
        <taxon>Pleocyemata</taxon>
        <taxon>Anomura</taxon>
        <taxon>Galatheoidea</taxon>
        <taxon>Porcellanidae</taxon>
        <taxon>Petrolisthes</taxon>
    </lineage>
</organism>
<evidence type="ECO:0000313" key="1">
    <source>
        <dbReference type="EMBL" id="KAK4294332.1"/>
    </source>
</evidence>
<sequence length="68" mass="7734">MLTPHCSTSPTTTRQSSTFLTIKFIHPPSSLTTLQIDSHYSQFDTSTRLKAQSKRVTHWNPNVTTFSH</sequence>